<protein>
    <submittedName>
        <fullName evidence="2">Uncharacterized protein</fullName>
    </submittedName>
</protein>
<feature type="compositionally biased region" description="Polar residues" evidence="1">
    <location>
        <begin position="1"/>
        <end position="15"/>
    </location>
</feature>
<evidence type="ECO:0000313" key="3">
    <source>
        <dbReference type="Proteomes" id="UP000277580"/>
    </source>
</evidence>
<dbReference type="InParanoid" id="A0A3N4KPB5"/>
<name>A0A3N4KPB5_9PEZI</name>
<evidence type="ECO:0000256" key="1">
    <source>
        <dbReference type="SAM" id="MobiDB-lite"/>
    </source>
</evidence>
<dbReference type="AlphaFoldDB" id="A0A3N4KPB5"/>
<gene>
    <name evidence="2" type="ORF">P167DRAFT_574404</name>
</gene>
<feature type="region of interest" description="Disordered" evidence="1">
    <location>
        <begin position="1"/>
        <end position="22"/>
    </location>
</feature>
<dbReference type="Proteomes" id="UP000277580">
    <property type="component" value="Unassembled WGS sequence"/>
</dbReference>
<organism evidence="2 3">
    <name type="scientific">Morchella conica CCBAS932</name>
    <dbReference type="NCBI Taxonomy" id="1392247"/>
    <lineage>
        <taxon>Eukaryota</taxon>
        <taxon>Fungi</taxon>
        <taxon>Dikarya</taxon>
        <taxon>Ascomycota</taxon>
        <taxon>Pezizomycotina</taxon>
        <taxon>Pezizomycetes</taxon>
        <taxon>Pezizales</taxon>
        <taxon>Morchellaceae</taxon>
        <taxon>Morchella</taxon>
    </lineage>
</organism>
<dbReference type="EMBL" id="ML119129">
    <property type="protein sequence ID" value="RPB12357.1"/>
    <property type="molecule type" value="Genomic_DNA"/>
</dbReference>
<keyword evidence="3" id="KW-1185">Reference proteome</keyword>
<dbReference type="OrthoDB" id="10337111at2759"/>
<reference evidence="2 3" key="1">
    <citation type="journal article" date="2018" name="Nat. Ecol. Evol.">
        <title>Pezizomycetes genomes reveal the molecular basis of ectomycorrhizal truffle lifestyle.</title>
        <authorList>
            <person name="Murat C."/>
            <person name="Payen T."/>
            <person name="Noel B."/>
            <person name="Kuo A."/>
            <person name="Morin E."/>
            <person name="Chen J."/>
            <person name="Kohler A."/>
            <person name="Krizsan K."/>
            <person name="Balestrini R."/>
            <person name="Da Silva C."/>
            <person name="Montanini B."/>
            <person name="Hainaut M."/>
            <person name="Levati E."/>
            <person name="Barry K.W."/>
            <person name="Belfiori B."/>
            <person name="Cichocki N."/>
            <person name="Clum A."/>
            <person name="Dockter R.B."/>
            <person name="Fauchery L."/>
            <person name="Guy J."/>
            <person name="Iotti M."/>
            <person name="Le Tacon F."/>
            <person name="Lindquist E.A."/>
            <person name="Lipzen A."/>
            <person name="Malagnac F."/>
            <person name="Mello A."/>
            <person name="Molinier V."/>
            <person name="Miyauchi S."/>
            <person name="Poulain J."/>
            <person name="Riccioni C."/>
            <person name="Rubini A."/>
            <person name="Sitrit Y."/>
            <person name="Splivallo R."/>
            <person name="Traeger S."/>
            <person name="Wang M."/>
            <person name="Zifcakova L."/>
            <person name="Wipf D."/>
            <person name="Zambonelli A."/>
            <person name="Paolocci F."/>
            <person name="Nowrousian M."/>
            <person name="Ottonello S."/>
            <person name="Baldrian P."/>
            <person name="Spatafora J.W."/>
            <person name="Henrissat B."/>
            <person name="Nagy L.G."/>
            <person name="Aury J.M."/>
            <person name="Wincker P."/>
            <person name="Grigoriev I.V."/>
            <person name="Bonfante P."/>
            <person name="Martin F.M."/>
        </authorList>
    </citation>
    <scope>NUCLEOTIDE SEQUENCE [LARGE SCALE GENOMIC DNA]</scope>
    <source>
        <strain evidence="2 3">CCBAS932</strain>
    </source>
</reference>
<evidence type="ECO:0000313" key="2">
    <source>
        <dbReference type="EMBL" id="RPB12357.1"/>
    </source>
</evidence>
<sequence length="177" mass="19976">MFNNKQRSGYLTQVRSPWPKPHSESNSDHLIFLALFKPSTALQPPFTTSHPKVINSAIKQQPTQTTSKHVGISHLKTLKATKMCYFTPTEWGCGHLSYSKVPCRHVHVFKQKGKTCPYNTTLGTLRRNRSCGDSKICAQARIDTLNGEEYVKARVRAMKQDSQETLVPSATENDEDK</sequence>
<accession>A0A3N4KPB5</accession>
<proteinExistence type="predicted"/>